<keyword evidence="2" id="KW-0240">DNA-directed RNA polymerase</keyword>
<sequence>MDFIEQRKSSVDIVRVVGEYVRLKRAGAGPRYTGLCPFHPEKTPSFSVHSTHQFYKCFGCGAGGDVIKFVMEIERLTFWEAVKLLAERNGIPLPKQAGHGDEETRRRAALYEMHELAARLFGELLDSAAGREARDYLERRGVSRAAAQEFGLGLSDRSGQMLVRAFERLADCMPDLELALGGKRGWQAEPIEQAIACSRHRERIHLLGYIPEEDLPALYSAAAVFTLPSLYEGFGLPALEAMACGVPVVASNRGALPEIARPALLVDPLDVDALAERLRQALQPDARQRLVAAGLEHARRFRWEVAGRATLEVLEEAARSGRRRSEA</sequence>
<accession>A0A7C3ARW9</accession>
<organism evidence="14">
    <name type="scientific">Thermorudis sp</name>
    <dbReference type="NCBI Taxonomy" id="1969470"/>
    <lineage>
        <taxon>Bacteria</taxon>
        <taxon>Pseudomonadati</taxon>
        <taxon>Thermomicrobiota</taxon>
        <taxon>Thermomicrobia</taxon>
        <taxon>Thermomicrobia incertae sedis</taxon>
        <taxon>Thermorudis</taxon>
    </lineage>
</organism>
<dbReference type="GO" id="GO:0000428">
    <property type="term" value="C:DNA-directed RNA polymerase complex"/>
    <property type="evidence" value="ECO:0007669"/>
    <property type="project" value="UniProtKB-KW"/>
</dbReference>
<dbReference type="SMART" id="SM00400">
    <property type="entry name" value="ZnF_CHCC"/>
    <property type="match status" value="1"/>
</dbReference>
<dbReference type="SUPFAM" id="SSF56731">
    <property type="entry name" value="DNA primase core"/>
    <property type="match status" value="1"/>
</dbReference>
<dbReference type="PANTHER" id="PTHR30313:SF2">
    <property type="entry name" value="DNA PRIMASE"/>
    <property type="match status" value="1"/>
</dbReference>
<dbReference type="GO" id="GO:0003677">
    <property type="term" value="F:DNA binding"/>
    <property type="evidence" value="ECO:0007669"/>
    <property type="project" value="UniProtKB-KW"/>
</dbReference>
<evidence type="ECO:0000256" key="3">
    <source>
        <dbReference type="ARBA" id="ARBA00022515"/>
    </source>
</evidence>
<evidence type="ECO:0000313" key="14">
    <source>
        <dbReference type="EMBL" id="HEX71294.1"/>
    </source>
</evidence>
<dbReference type="EMBL" id="DSID01000654">
    <property type="protein sequence ID" value="HEX71294.1"/>
    <property type="molecule type" value="Genomic_DNA"/>
</dbReference>
<dbReference type="SUPFAM" id="SSF57783">
    <property type="entry name" value="Zinc beta-ribbon"/>
    <property type="match status" value="1"/>
</dbReference>
<gene>
    <name evidence="14" type="ORF">ENP13_08645</name>
</gene>
<protein>
    <submittedName>
        <fullName evidence="14">Glycosyltransferase</fullName>
    </submittedName>
</protein>
<dbReference type="AlphaFoldDB" id="A0A7C3ARW9"/>
<keyword evidence="3" id="KW-0639">Primosome</keyword>
<evidence type="ECO:0000256" key="9">
    <source>
        <dbReference type="ARBA" id="ARBA00022833"/>
    </source>
</evidence>
<reference evidence="14" key="1">
    <citation type="journal article" date="2020" name="mSystems">
        <title>Genome- and Community-Level Interaction Insights into Carbon Utilization and Element Cycling Functions of Hydrothermarchaeota in Hydrothermal Sediment.</title>
        <authorList>
            <person name="Zhou Z."/>
            <person name="Liu Y."/>
            <person name="Xu W."/>
            <person name="Pan J."/>
            <person name="Luo Z.H."/>
            <person name="Li M."/>
        </authorList>
    </citation>
    <scope>NUCLEOTIDE SEQUENCE [LARGE SCALE GENOMIC DNA]</scope>
    <source>
        <strain evidence="14">SpSt-192</strain>
    </source>
</reference>
<evidence type="ECO:0000256" key="11">
    <source>
        <dbReference type="ARBA" id="ARBA00023125"/>
    </source>
</evidence>
<dbReference type="GO" id="GO:0008270">
    <property type="term" value="F:zinc ion binding"/>
    <property type="evidence" value="ECO:0007669"/>
    <property type="project" value="UniProtKB-KW"/>
</dbReference>
<dbReference type="Pfam" id="PF13692">
    <property type="entry name" value="Glyco_trans_1_4"/>
    <property type="match status" value="1"/>
</dbReference>
<dbReference type="InterPro" id="IPR036977">
    <property type="entry name" value="DNA_primase_Znf_CHC2"/>
</dbReference>
<comment type="caution">
    <text evidence="14">The sequence shown here is derived from an EMBL/GenBank/DDBJ whole genome shotgun (WGS) entry which is preliminary data.</text>
</comment>
<dbReference type="Gene3D" id="3.40.50.2000">
    <property type="entry name" value="Glycogen Phosphorylase B"/>
    <property type="match status" value="1"/>
</dbReference>
<evidence type="ECO:0000259" key="13">
    <source>
        <dbReference type="SMART" id="SM00400"/>
    </source>
</evidence>
<keyword evidence="4 14" id="KW-0808">Transferase</keyword>
<evidence type="ECO:0000256" key="12">
    <source>
        <dbReference type="ARBA" id="ARBA00023163"/>
    </source>
</evidence>
<evidence type="ECO:0000256" key="7">
    <source>
        <dbReference type="ARBA" id="ARBA00022723"/>
    </source>
</evidence>
<dbReference type="SUPFAM" id="SSF53756">
    <property type="entry name" value="UDP-Glycosyltransferase/glycogen phosphorylase"/>
    <property type="match status" value="1"/>
</dbReference>
<evidence type="ECO:0000256" key="2">
    <source>
        <dbReference type="ARBA" id="ARBA00022478"/>
    </source>
</evidence>
<keyword evidence="10" id="KW-0460">Magnesium</keyword>
<keyword evidence="12" id="KW-0804">Transcription</keyword>
<dbReference type="GO" id="GO:0006269">
    <property type="term" value="P:DNA replication, synthesis of primer"/>
    <property type="evidence" value="ECO:0007669"/>
    <property type="project" value="UniProtKB-KW"/>
</dbReference>
<evidence type="ECO:0000256" key="8">
    <source>
        <dbReference type="ARBA" id="ARBA00022771"/>
    </source>
</evidence>
<keyword evidence="9" id="KW-0862">Zinc</keyword>
<feature type="domain" description="Zinc finger CHC2-type" evidence="13">
    <location>
        <begin position="32"/>
        <end position="86"/>
    </location>
</feature>
<evidence type="ECO:0000256" key="6">
    <source>
        <dbReference type="ARBA" id="ARBA00022705"/>
    </source>
</evidence>
<dbReference type="GO" id="GO:0005737">
    <property type="term" value="C:cytoplasm"/>
    <property type="evidence" value="ECO:0007669"/>
    <property type="project" value="TreeGrafter"/>
</dbReference>
<keyword evidence="5" id="KW-0548">Nucleotidyltransferase</keyword>
<dbReference type="InterPro" id="IPR050219">
    <property type="entry name" value="DnaG_primase"/>
</dbReference>
<evidence type="ECO:0000256" key="10">
    <source>
        <dbReference type="ARBA" id="ARBA00022842"/>
    </source>
</evidence>
<dbReference type="InterPro" id="IPR002694">
    <property type="entry name" value="Znf_CHC2"/>
</dbReference>
<evidence type="ECO:0000256" key="4">
    <source>
        <dbReference type="ARBA" id="ARBA00022679"/>
    </source>
</evidence>
<dbReference type="Pfam" id="PF01807">
    <property type="entry name" value="Zn_ribbon_DnaG"/>
    <property type="match status" value="1"/>
</dbReference>
<evidence type="ECO:0000256" key="5">
    <source>
        <dbReference type="ARBA" id="ARBA00022695"/>
    </source>
</evidence>
<keyword evidence="8" id="KW-0863">Zinc-finger</keyword>
<keyword evidence="11" id="KW-0238">DNA-binding</keyword>
<dbReference type="FunFam" id="3.90.580.10:FF:000001">
    <property type="entry name" value="DNA primase"/>
    <property type="match status" value="1"/>
</dbReference>
<dbReference type="GO" id="GO:0003899">
    <property type="term" value="F:DNA-directed RNA polymerase activity"/>
    <property type="evidence" value="ECO:0007669"/>
    <property type="project" value="InterPro"/>
</dbReference>
<keyword evidence="7" id="KW-0479">Metal-binding</keyword>
<dbReference type="GO" id="GO:1990077">
    <property type="term" value="C:primosome complex"/>
    <property type="evidence" value="ECO:0007669"/>
    <property type="project" value="UniProtKB-KW"/>
</dbReference>
<name>A0A7C3ARW9_9BACT</name>
<comment type="cofactor">
    <cofactor evidence="1">
        <name>Zn(2+)</name>
        <dbReference type="ChEBI" id="CHEBI:29105"/>
    </cofactor>
</comment>
<evidence type="ECO:0000256" key="1">
    <source>
        <dbReference type="ARBA" id="ARBA00001947"/>
    </source>
</evidence>
<dbReference type="Gene3D" id="3.90.580.10">
    <property type="entry name" value="Zinc finger, CHC2-type domain"/>
    <property type="match status" value="1"/>
</dbReference>
<dbReference type="PANTHER" id="PTHR30313">
    <property type="entry name" value="DNA PRIMASE"/>
    <property type="match status" value="1"/>
</dbReference>
<dbReference type="CDD" id="cd03809">
    <property type="entry name" value="GT4_MtfB-like"/>
    <property type="match status" value="1"/>
</dbReference>
<proteinExistence type="predicted"/>
<keyword evidence="6" id="KW-0235">DNA replication</keyword>